<dbReference type="EMBL" id="BLPF01000001">
    <property type="protein sequence ID" value="GFJ76451.1"/>
    <property type="molecule type" value="Genomic_DNA"/>
</dbReference>
<protein>
    <recommendedName>
        <fullName evidence="4">DUF4145 domain-containing protein</fullName>
    </recommendedName>
</protein>
<keyword evidence="1" id="KW-0472">Membrane</keyword>
<evidence type="ECO:0008006" key="4">
    <source>
        <dbReference type="Google" id="ProtNLM"/>
    </source>
</evidence>
<reference evidence="2 3" key="1">
    <citation type="submission" date="2020-03" db="EMBL/GenBank/DDBJ databases">
        <title>Whole genome shotgun sequence of Phytohabitans houttuyneae NBRC 108639.</title>
        <authorList>
            <person name="Komaki H."/>
            <person name="Tamura T."/>
        </authorList>
    </citation>
    <scope>NUCLEOTIDE SEQUENCE [LARGE SCALE GENOMIC DNA]</scope>
    <source>
        <strain evidence="2 3">NBRC 108639</strain>
    </source>
</reference>
<comment type="caution">
    <text evidence="2">The sequence shown here is derived from an EMBL/GenBank/DDBJ whole genome shotgun (WGS) entry which is preliminary data.</text>
</comment>
<dbReference type="AlphaFoldDB" id="A0A6V8K260"/>
<evidence type="ECO:0000256" key="1">
    <source>
        <dbReference type="SAM" id="Phobius"/>
    </source>
</evidence>
<evidence type="ECO:0000313" key="2">
    <source>
        <dbReference type="EMBL" id="GFJ76451.1"/>
    </source>
</evidence>
<name>A0A6V8K260_9ACTN</name>
<keyword evidence="1" id="KW-1133">Transmembrane helix</keyword>
<evidence type="ECO:0000313" key="3">
    <source>
        <dbReference type="Proteomes" id="UP000482800"/>
    </source>
</evidence>
<keyword evidence="3" id="KW-1185">Reference proteome</keyword>
<feature type="transmembrane region" description="Helical" evidence="1">
    <location>
        <begin position="14"/>
        <end position="35"/>
    </location>
</feature>
<proteinExistence type="predicted"/>
<accession>A0A6V8K260</accession>
<sequence length="216" mass="24307">MGALEFISKLVDALSWPLAIIVLLFLFRAAIRNLLEQFANRVKDMTAFRGPVGIEADFDARVLEVREEARTISTSDTTQGPTDSDRFEYAGYDLSGIEDYDVENLAIQAEQMPRSAVIESWIYLEDAIEGAADRLGLLGRGTDQSPTSRRRLMTSKLLEYLASAKPDKIREIEPVVQELRALRNEVAHNRRKNLSPLAAYDYAVTAIRLAQIFKNL</sequence>
<keyword evidence="1" id="KW-0812">Transmembrane</keyword>
<organism evidence="2 3">
    <name type="scientific">Phytohabitans houttuyneae</name>
    <dbReference type="NCBI Taxonomy" id="1076126"/>
    <lineage>
        <taxon>Bacteria</taxon>
        <taxon>Bacillati</taxon>
        <taxon>Actinomycetota</taxon>
        <taxon>Actinomycetes</taxon>
        <taxon>Micromonosporales</taxon>
        <taxon>Micromonosporaceae</taxon>
    </lineage>
</organism>
<reference evidence="2 3" key="2">
    <citation type="submission" date="2020-03" db="EMBL/GenBank/DDBJ databases">
        <authorList>
            <person name="Ichikawa N."/>
            <person name="Kimura A."/>
            <person name="Kitahashi Y."/>
            <person name="Uohara A."/>
        </authorList>
    </citation>
    <scope>NUCLEOTIDE SEQUENCE [LARGE SCALE GENOMIC DNA]</scope>
    <source>
        <strain evidence="2 3">NBRC 108639</strain>
    </source>
</reference>
<dbReference type="Proteomes" id="UP000482800">
    <property type="component" value="Unassembled WGS sequence"/>
</dbReference>
<dbReference type="RefSeq" id="WP_173053349.1">
    <property type="nucleotide sequence ID" value="NZ_BAABGO010000050.1"/>
</dbReference>
<gene>
    <name evidence="2" type="ORF">Phou_006310</name>
</gene>